<dbReference type="EMBL" id="JAJNEC010000005">
    <property type="protein sequence ID" value="MCD2423658.1"/>
    <property type="molecule type" value="Genomic_DNA"/>
</dbReference>
<organism evidence="2 3">
    <name type="scientific">Niabella pedocola</name>
    <dbReference type="NCBI Taxonomy" id="1752077"/>
    <lineage>
        <taxon>Bacteria</taxon>
        <taxon>Pseudomonadati</taxon>
        <taxon>Bacteroidota</taxon>
        <taxon>Chitinophagia</taxon>
        <taxon>Chitinophagales</taxon>
        <taxon>Chitinophagaceae</taxon>
        <taxon>Niabella</taxon>
    </lineage>
</organism>
<proteinExistence type="predicted"/>
<keyword evidence="1" id="KW-1133">Transmembrane helix</keyword>
<feature type="transmembrane region" description="Helical" evidence="1">
    <location>
        <begin position="106"/>
        <end position="128"/>
    </location>
</feature>
<feature type="transmembrane region" description="Helical" evidence="1">
    <location>
        <begin position="62"/>
        <end position="85"/>
    </location>
</feature>
<keyword evidence="1" id="KW-0812">Transmembrane</keyword>
<dbReference type="Proteomes" id="UP001199816">
    <property type="component" value="Unassembled WGS sequence"/>
</dbReference>
<accession>A0ABS8PRF4</accession>
<feature type="transmembrane region" description="Helical" evidence="1">
    <location>
        <begin position="7"/>
        <end position="30"/>
    </location>
</feature>
<comment type="caution">
    <text evidence="2">The sequence shown here is derived from an EMBL/GenBank/DDBJ whole genome shotgun (WGS) entry which is preliminary data.</text>
</comment>
<sequence>MKKNTILLWVLIIVSWIIFVGLCIEAGGFITNSAFVLFNPDKVRYLWQQADLSDLFKSDHGYFFVMTLVIGIVMVLKAWLFYGIIKILHNKKLTLSQPFDETIRRFILTSAFIALLIGLFSSSGAQYSEWLVKKGIRMPDLQALRLDGADVWLFMSVILFVIAQIFKKGIQIQAENDLTV</sequence>
<gene>
    <name evidence="2" type="ORF">LQ567_12855</name>
</gene>
<evidence type="ECO:0000313" key="3">
    <source>
        <dbReference type="Proteomes" id="UP001199816"/>
    </source>
</evidence>
<feature type="transmembrane region" description="Helical" evidence="1">
    <location>
        <begin position="148"/>
        <end position="166"/>
    </location>
</feature>
<keyword evidence="3" id="KW-1185">Reference proteome</keyword>
<name>A0ABS8PRF4_9BACT</name>
<keyword evidence="1" id="KW-0472">Membrane</keyword>
<reference evidence="2 3" key="1">
    <citation type="submission" date="2021-11" db="EMBL/GenBank/DDBJ databases">
        <title>Genomic of Niabella pedocola.</title>
        <authorList>
            <person name="Wu T."/>
        </authorList>
    </citation>
    <scope>NUCLEOTIDE SEQUENCE [LARGE SCALE GENOMIC DNA]</scope>
    <source>
        <strain evidence="2 3">JCM 31011</strain>
    </source>
</reference>
<evidence type="ECO:0000313" key="2">
    <source>
        <dbReference type="EMBL" id="MCD2423658.1"/>
    </source>
</evidence>
<dbReference type="RefSeq" id="WP_231004919.1">
    <property type="nucleotide sequence ID" value="NZ_JAJNEC010000005.1"/>
</dbReference>
<protein>
    <submittedName>
        <fullName evidence="2">DUF2975 domain-containing protein</fullName>
    </submittedName>
</protein>
<evidence type="ECO:0000256" key="1">
    <source>
        <dbReference type="SAM" id="Phobius"/>
    </source>
</evidence>